<sequence length="562" mass="63900">MRVAALAEHRDFGGVAMEHVMTALARTCRVSKDHAAVVRRTVVDDGRFMALWNERTVRSIDQLKPVNVARLIYALGVVGCLPNAYWMCRWYQEARTRLHDMDGRLLSWIVYGLGLLHQSDGLRPNPLFLRVWSETAVTRIDTFNAQGLANCIYGFAKMKTKPTQSFLAGWFQRAQDVVPQSAPQGLSTMLYSLSKLNCRLPDAFATQYRKEVINKWKQLPPTAVVNIVSGLTSFPDSQRQEFVEALVGDGKSLLTKMSDLELSRLLNGLARSKIDVHELFLANWSTEFQRRMERNRPSFAVETLASCIHSFALIQRRPTEEFLETFHGMLRRRVSHFGPRELSTVMYSMCNLGIELDPRWLHLWVLRAEEIMETFSDEWLVSILYALAESKSVSTPSIYEEWKRCIMPRLGDIAASQCAKICYSLGVLQQRLLPAFWDGIFQRIVQIKAELQPLDIALILSGLSKLKIRGFPYLHSVLWSVIDEQLDNFDQKTSTSCLISSMHLAFPMPSHVRDLLKSRVHGFECGAVAVGQSLLKEGCKENFKESQGIKSTGSTVVQERVY</sequence>
<gene>
    <name evidence="1" type="ORF">CCAE0312_LOCUS1485</name>
</gene>
<organism evidence="1">
    <name type="scientific">Compsopogon caeruleus</name>
    <dbReference type="NCBI Taxonomy" id="31354"/>
    <lineage>
        <taxon>Eukaryota</taxon>
        <taxon>Rhodophyta</taxon>
        <taxon>Compsopogonophyceae</taxon>
        <taxon>Compsopogonales</taxon>
        <taxon>Compsopogonaceae</taxon>
        <taxon>Compsopogon</taxon>
    </lineage>
</organism>
<dbReference type="GO" id="GO:0035770">
    <property type="term" value="C:ribonucleoprotein granule"/>
    <property type="evidence" value="ECO:0007669"/>
    <property type="project" value="TreeGrafter"/>
</dbReference>
<dbReference type="PANTHER" id="PTHR21228:SF40">
    <property type="entry name" value="LD45607P"/>
    <property type="match status" value="1"/>
</dbReference>
<dbReference type="AlphaFoldDB" id="A0A7S1XC69"/>
<name>A0A7S1XC69_9RHOD</name>
<dbReference type="GO" id="GO:0044528">
    <property type="term" value="P:regulation of mitochondrial mRNA stability"/>
    <property type="evidence" value="ECO:0007669"/>
    <property type="project" value="TreeGrafter"/>
</dbReference>
<dbReference type="InterPro" id="IPR050870">
    <property type="entry name" value="FAST_kinase"/>
</dbReference>
<accession>A0A7S1XC69</accession>
<dbReference type="EMBL" id="HBGH01002719">
    <property type="protein sequence ID" value="CAD9226786.1"/>
    <property type="molecule type" value="Transcribed_RNA"/>
</dbReference>
<dbReference type="PANTHER" id="PTHR21228">
    <property type="entry name" value="FAST LEU-RICH DOMAIN-CONTAINING"/>
    <property type="match status" value="1"/>
</dbReference>
<proteinExistence type="predicted"/>
<reference evidence="1" key="1">
    <citation type="submission" date="2021-01" db="EMBL/GenBank/DDBJ databases">
        <authorList>
            <person name="Corre E."/>
            <person name="Pelletier E."/>
            <person name="Niang G."/>
            <person name="Scheremetjew M."/>
            <person name="Finn R."/>
            <person name="Kale V."/>
            <person name="Holt S."/>
            <person name="Cochrane G."/>
            <person name="Meng A."/>
            <person name="Brown T."/>
            <person name="Cohen L."/>
        </authorList>
    </citation>
    <scope>NUCLEOTIDE SEQUENCE</scope>
    <source>
        <strain evidence="1">SAG 36.94</strain>
    </source>
</reference>
<dbReference type="GO" id="GO:0000963">
    <property type="term" value="P:mitochondrial RNA processing"/>
    <property type="evidence" value="ECO:0007669"/>
    <property type="project" value="TreeGrafter"/>
</dbReference>
<dbReference type="GO" id="GO:0003723">
    <property type="term" value="F:RNA binding"/>
    <property type="evidence" value="ECO:0007669"/>
    <property type="project" value="TreeGrafter"/>
</dbReference>
<protein>
    <submittedName>
        <fullName evidence="1">Uncharacterized protein</fullName>
    </submittedName>
</protein>
<evidence type="ECO:0000313" key="1">
    <source>
        <dbReference type="EMBL" id="CAD9226786.1"/>
    </source>
</evidence>
<dbReference type="GO" id="GO:0005759">
    <property type="term" value="C:mitochondrial matrix"/>
    <property type="evidence" value="ECO:0007669"/>
    <property type="project" value="TreeGrafter"/>
</dbReference>